<accession>V5RKF6</accession>
<dbReference type="KEGG" id="sapi:SAPIS_v1c07360"/>
<dbReference type="HOGENOM" id="CLU_071300_0_0_14"/>
<gene>
    <name evidence="2" type="ORF">SAPIS_v1c07360</name>
</gene>
<evidence type="ECO:0000256" key="1">
    <source>
        <dbReference type="SAM" id="Phobius"/>
    </source>
</evidence>
<feature type="transmembrane region" description="Helical" evidence="1">
    <location>
        <begin position="28"/>
        <end position="52"/>
    </location>
</feature>
<feature type="transmembrane region" description="Helical" evidence="1">
    <location>
        <begin position="104"/>
        <end position="129"/>
    </location>
</feature>
<reference evidence="2 3" key="1">
    <citation type="journal article" date="2014" name="Genome Announc.">
        <title>Complete Genome Sequence of Spiroplasma apis B31T (ATCC 33834), a Bacterium Associated with May Disease of Honeybees (Apis mellifera).</title>
        <authorList>
            <person name="Ku C."/>
            <person name="Lo W.S."/>
            <person name="Chen L.L."/>
            <person name="Kuo C.H."/>
        </authorList>
    </citation>
    <scope>NUCLEOTIDE SEQUENCE [LARGE SCALE GENOMIC DNA]</scope>
    <source>
        <strain evidence="2">B31</strain>
    </source>
</reference>
<dbReference type="eggNOG" id="COG0842">
    <property type="taxonomic scope" value="Bacteria"/>
</dbReference>
<sequence>MKESNKTFKFKNNFKVFFDFYKLSLKTFFVSPLNILLGIVIIFFVLWIWLLYRENDPFILSSAIGSLIIRNGLHTFYRGLNSHKETGFTKRIDYTPINVWIKPFAYILSSLTINVIVSIALLSSTLIVFDTQMELVKHVNWPMFISGAFFLWLLSVLMSYSIYTFFKRSSMALILALLLYILAYYLLGCAYPYNIIAKYDWLNSFLYAFPQRYMMNVMQAGWVGATNLVFTDIENAGEFAVDWKLTQNLWVPYLATFGFILLFSILLIMVIIIKVEKHKKDKFGVSLILRLSTKYINDLKRCASLEELKTLRKKHLEEIGYRSDTKDWSKVTFKKKK</sequence>
<evidence type="ECO:0000313" key="3">
    <source>
        <dbReference type="Proteomes" id="UP000018550"/>
    </source>
</evidence>
<keyword evidence="1" id="KW-0812">Transmembrane</keyword>
<dbReference type="Proteomes" id="UP000018550">
    <property type="component" value="Chromosome"/>
</dbReference>
<dbReference type="PATRIC" id="fig|1276258.3.peg.749"/>
<dbReference type="STRING" id="1276258.SAPIS_v1c07360"/>
<keyword evidence="3" id="KW-1185">Reference proteome</keyword>
<dbReference type="OrthoDB" id="391926at2"/>
<keyword evidence="1" id="KW-1133">Transmembrane helix</keyword>
<dbReference type="AlphaFoldDB" id="V5RKF6"/>
<feature type="transmembrane region" description="Helical" evidence="1">
    <location>
        <begin position="141"/>
        <end position="166"/>
    </location>
</feature>
<name>V5RKF6_SPIAP</name>
<keyword evidence="1" id="KW-0472">Membrane</keyword>
<dbReference type="EMBL" id="CP006682">
    <property type="protein sequence ID" value="AHB36581.1"/>
    <property type="molecule type" value="Genomic_DNA"/>
</dbReference>
<organism evidence="2 3">
    <name type="scientific">Spiroplasma apis B31</name>
    <dbReference type="NCBI Taxonomy" id="1276258"/>
    <lineage>
        <taxon>Bacteria</taxon>
        <taxon>Bacillati</taxon>
        <taxon>Mycoplasmatota</taxon>
        <taxon>Mollicutes</taxon>
        <taxon>Entomoplasmatales</taxon>
        <taxon>Spiroplasmataceae</taxon>
        <taxon>Spiroplasma</taxon>
    </lineage>
</organism>
<proteinExistence type="predicted"/>
<feature type="transmembrane region" description="Helical" evidence="1">
    <location>
        <begin position="172"/>
        <end position="193"/>
    </location>
</feature>
<evidence type="ECO:0000313" key="2">
    <source>
        <dbReference type="EMBL" id="AHB36581.1"/>
    </source>
</evidence>
<protein>
    <submittedName>
        <fullName evidence="2">Uncharacterized protein</fullName>
    </submittedName>
</protein>
<feature type="transmembrane region" description="Helical" evidence="1">
    <location>
        <begin position="250"/>
        <end position="273"/>
    </location>
</feature>
<dbReference type="RefSeq" id="WP_023789810.1">
    <property type="nucleotide sequence ID" value="NC_022998.1"/>
</dbReference>